<evidence type="ECO:0000313" key="2">
    <source>
        <dbReference type="Proteomes" id="UP001231649"/>
    </source>
</evidence>
<gene>
    <name evidence="1" type="ORF">PYW08_005131</name>
</gene>
<proteinExistence type="predicted"/>
<evidence type="ECO:0000313" key="1">
    <source>
        <dbReference type="EMBL" id="KAJ8715150.1"/>
    </source>
</evidence>
<keyword evidence="2" id="KW-1185">Reference proteome</keyword>
<accession>A0ACC2QEP7</accession>
<protein>
    <submittedName>
        <fullName evidence="1">Uncharacterized protein</fullName>
    </submittedName>
</protein>
<reference evidence="1" key="1">
    <citation type="submission" date="2023-03" db="EMBL/GenBank/DDBJ databases">
        <title>Chromosome-level genomes of two armyworms, Mythimna separata and Mythimna loreyi, provide insights into the biosynthesis and reception of sex pheromones.</title>
        <authorList>
            <person name="Zhao H."/>
        </authorList>
    </citation>
    <scope>NUCLEOTIDE SEQUENCE</scope>
    <source>
        <strain evidence="1">BeijingLab</strain>
    </source>
</reference>
<dbReference type="EMBL" id="CM056793">
    <property type="protein sequence ID" value="KAJ8715150.1"/>
    <property type="molecule type" value="Genomic_DNA"/>
</dbReference>
<name>A0ACC2QEP7_9NEOP</name>
<comment type="caution">
    <text evidence="1">The sequence shown here is derived from an EMBL/GenBank/DDBJ whole genome shotgun (WGS) entry which is preliminary data.</text>
</comment>
<dbReference type="Proteomes" id="UP001231649">
    <property type="component" value="Chromosome 17"/>
</dbReference>
<sequence>MCAMPSKLWILVKWIDESSNVISFYGVVKVDTHLLKKTGLHPGQITLLRVNKNVRRAKILRISESKDDVADQKRILENKEDQMVDLVKLLTSIVGQQNAEREAFQKNKDRHDRLQKRLSYLKKLIKLKQQMKKKELDKRNDSNDSSSDSEASVKKDDTELGNSSKCTSKPTRSTFKAKKLSHRRSANNSTPLPSTSAQEDINDTPQYKHQQSNTKQTLGTLKENNLSHQSANSGTPIPSTSAQEDINDTPQYKHQQSNTKQTRSTFKAKKLKHRRSANNGTLLPSTSTKEDINDSPQYKHQQSTRKQTRGTLKENNLRHRSDNSSTPSSSSAQEDIEYTPKYKHKKSTCKQKRHQQSNSKHTPATLKENNLIHQSDNSRLPIPNISTQEEIDDAPQYKDQQSTRKLTRVPVSSLDYLNSQLHRVRQNFNKLLPLADISKWEDIPSMSELEPDTEAPNSEQNVGETEPNNKDNEKVRAEKVTDNNSIEVGVEETMDTNDNEKVDAEEVIQNNYNEKVSAEEVNKENEEGGAERVIPNKDNKAVGVEEVIKIDDDPEFDAEEVTENNDNGEVNAEEIIENEEVGAEEVIENSDNEEFDEENEIENNYNEEVGAEEVKENNYIYNGEEQQASISTVNEQISKPATLQVRRMSAQTTNNIIINMIPIGYGNTKVPEKVLRDIDWRSYTQATRKLLKAVFPQSVLATHSLTGKPSPAFVGKPAKEILDPTHVEDIVYTVTRNCGVTKKMVRSCITLKCTEEARGLRNRMQSKIARKSQDENDENMSPYGSSSDD</sequence>
<organism evidence="1 2">
    <name type="scientific">Mythimna loreyi</name>
    <dbReference type="NCBI Taxonomy" id="667449"/>
    <lineage>
        <taxon>Eukaryota</taxon>
        <taxon>Metazoa</taxon>
        <taxon>Ecdysozoa</taxon>
        <taxon>Arthropoda</taxon>
        <taxon>Hexapoda</taxon>
        <taxon>Insecta</taxon>
        <taxon>Pterygota</taxon>
        <taxon>Neoptera</taxon>
        <taxon>Endopterygota</taxon>
        <taxon>Lepidoptera</taxon>
        <taxon>Glossata</taxon>
        <taxon>Ditrysia</taxon>
        <taxon>Noctuoidea</taxon>
        <taxon>Noctuidae</taxon>
        <taxon>Noctuinae</taxon>
        <taxon>Hadenini</taxon>
        <taxon>Mythimna</taxon>
    </lineage>
</organism>